<reference evidence="2 3" key="1">
    <citation type="submission" date="2024-08" db="EMBL/GenBank/DDBJ databases">
        <title>Genome sequence of Streptomyces aureus CACIA-1.46HGO.</title>
        <authorList>
            <person name="Evangelista-Martinez Z."/>
        </authorList>
    </citation>
    <scope>NUCLEOTIDE SEQUENCE [LARGE SCALE GENOMIC DNA]</scope>
    <source>
        <strain evidence="2 3">CACIA-1.46HGO</strain>
    </source>
</reference>
<feature type="compositionally biased region" description="Low complexity" evidence="1">
    <location>
        <begin position="103"/>
        <end position="126"/>
    </location>
</feature>
<evidence type="ECO:0000313" key="2">
    <source>
        <dbReference type="EMBL" id="MFA3838860.1"/>
    </source>
</evidence>
<feature type="region of interest" description="Disordered" evidence="1">
    <location>
        <begin position="32"/>
        <end position="70"/>
    </location>
</feature>
<feature type="region of interest" description="Disordered" evidence="1">
    <location>
        <begin position="202"/>
        <end position="248"/>
    </location>
</feature>
<proteinExistence type="predicted"/>
<accession>A0ABV4SKC4</accession>
<feature type="compositionally biased region" description="Low complexity" evidence="1">
    <location>
        <begin position="214"/>
        <end position="230"/>
    </location>
</feature>
<dbReference type="EMBL" id="JBGOSP010000010">
    <property type="protein sequence ID" value="MFA3838860.1"/>
    <property type="molecule type" value="Genomic_DNA"/>
</dbReference>
<keyword evidence="3" id="KW-1185">Reference proteome</keyword>
<sequence length="248" mass="25098">MTENPLVSEDEPAGPAGAGGFEALLAAAVRSARPRDDAEGQAVAAFREARDQGAHSARTRRRDDWRPRSRGLARWSLRTTVGTLVAGVTLGGVAMAGIGAVGDAPGDDAGQRPAPERSSSSAPGRSTPDQVRPSATVPAGSGPHAPGRSAGHPDQAGDTLAKCHAYASVRGRGRALDSPAWQRFLAEAGGEASVDAYCAAERARQETGGGSNGSNGSNGSDNAAGGKADGQQNGHPSPKPSRAKNPKK</sequence>
<gene>
    <name evidence="2" type="ORF">ACEG43_22225</name>
</gene>
<dbReference type="Proteomes" id="UP001571476">
    <property type="component" value="Unassembled WGS sequence"/>
</dbReference>
<feature type="region of interest" description="Disordered" evidence="1">
    <location>
        <begin position="103"/>
        <end position="159"/>
    </location>
</feature>
<evidence type="ECO:0000256" key="1">
    <source>
        <dbReference type="SAM" id="MobiDB-lite"/>
    </source>
</evidence>
<comment type="caution">
    <text evidence="2">The sequence shown here is derived from an EMBL/GenBank/DDBJ whole genome shotgun (WGS) entry which is preliminary data.</text>
</comment>
<evidence type="ECO:0000313" key="3">
    <source>
        <dbReference type="Proteomes" id="UP001571476"/>
    </source>
</evidence>
<name>A0ABV4SKC4_9ACTN</name>
<dbReference type="RefSeq" id="WP_372563842.1">
    <property type="nucleotide sequence ID" value="NZ_JBGOSP010000010.1"/>
</dbReference>
<protein>
    <submittedName>
        <fullName evidence="2">Uncharacterized protein</fullName>
    </submittedName>
</protein>
<organism evidence="2 3">
    <name type="scientific">Streptomyces aureus</name>
    <dbReference type="NCBI Taxonomy" id="193461"/>
    <lineage>
        <taxon>Bacteria</taxon>
        <taxon>Bacillati</taxon>
        <taxon>Actinomycetota</taxon>
        <taxon>Actinomycetes</taxon>
        <taxon>Kitasatosporales</taxon>
        <taxon>Streptomycetaceae</taxon>
        <taxon>Streptomyces</taxon>
    </lineage>
</organism>